<dbReference type="InterPro" id="IPR003838">
    <property type="entry name" value="ABC3_permease_C"/>
</dbReference>
<dbReference type="InterPro" id="IPR004513">
    <property type="entry name" value="FtsX"/>
</dbReference>
<evidence type="ECO:0000256" key="2">
    <source>
        <dbReference type="ARBA" id="ARBA00007379"/>
    </source>
</evidence>
<evidence type="ECO:0000256" key="1">
    <source>
        <dbReference type="ARBA" id="ARBA00004429"/>
    </source>
</evidence>
<name>A0A850SZ04_9BACT</name>
<dbReference type="GO" id="GO:0051301">
    <property type="term" value="P:cell division"/>
    <property type="evidence" value="ECO:0007669"/>
    <property type="project" value="UniProtKB-KW"/>
</dbReference>
<dbReference type="InterPro" id="IPR040690">
    <property type="entry name" value="FtsX_ECD"/>
</dbReference>
<gene>
    <name evidence="16" type="ORF">HXW94_16345</name>
</gene>
<keyword evidence="17" id="KW-1185">Reference proteome</keyword>
<feature type="transmembrane region" description="Helical" evidence="13">
    <location>
        <begin position="261"/>
        <end position="286"/>
    </location>
</feature>
<feature type="domain" description="FtsX extracellular" evidence="15">
    <location>
        <begin position="57"/>
        <end position="148"/>
    </location>
</feature>
<evidence type="ECO:0000256" key="10">
    <source>
        <dbReference type="ARBA" id="ARBA00023136"/>
    </source>
</evidence>
<dbReference type="PANTHER" id="PTHR47755">
    <property type="entry name" value="CELL DIVISION PROTEIN FTSX"/>
    <property type="match status" value="1"/>
</dbReference>
<organism evidence="16 17">
    <name type="scientific">Desulfobacter latus</name>
    <dbReference type="NCBI Taxonomy" id="2292"/>
    <lineage>
        <taxon>Bacteria</taxon>
        <taxon>Pseudomonadati</taxon>
        <taxon>Thermodesulfobacteriota</taxon>
        <taxon>Desulfobacteria</taxon>
        <taxon>Desulfobacterales</taxon>
        <taxon>Desulfobacteraceae</taxon>
        <taxon>Desulfobacter</taxon>
    </lineage>
</organism>
<comment type="subcellular location">
    <subcellularLocation>
        <location evidence="1">Cell inner membrane</location>
        <topology evidence="1">Multi-pass membrane protein</topology>
    </subcellularLocation>
</comment>
<feature type="transmembrane region" description="Helical" evidence="13">
    <location>
        <begin position="20"/>
        <end position="40"/>
    </location>
</feature>
<evidence type="ECO:0000259" key="15">
    <source>
        <dbReference type="Pfam" id="PF18075"/>
    </source>
</evidence>
<evidence type="ECO:0000313" key="17">
    <source>
        <dbReference type="Proteomes" id="UP000553343"/>
    </source>
</evidence>
<evidence type="ECO:0000256" key="7">
    <source>
        <dbReference type="ARBA" id="ARBA00022618"/>
    </source>
</evidence>
<dbReference type="NCBIfam" id="TIGR00439">
    <property type="entry name" value="FtsX_Gneg"/>
    <property type="match status" value="1"/>
</dbReference>
<keyword evidence="6" id="KW-0997">Cell inner membrane</keyword>
<evidence type="ECO:0000256" key="13">
    <source>
        <dbReference type="SAM" id="Phobius"/>
    </source>
</evidence>
<dbReference type="Proteomes" id="UP000553343">
    <property type="component" value="Unassembled WGS sequence"/>
</dbReference>
<keyword evidence="8 13" id="KW-0812">Transmembrane</keyword>
<sequence>MMQFLSNVLTDIRSNRFLNIITIMTIALSILLVSVFMLFFENTGRVLSAWKQGGRAMVYLNDSFTPAMLPNVKEQLISTGSIEKMVFIPKTQALERLKREIGSKTQFLSTLQENPLPDAIEITMTTHSSFDRLQKAANQIEALDIVDTIEYGQGWLGRFFKLFNLFKMTGYAMSGLFLMIALFITANTVRLTFYARQTEVEIMRLVGATDRFIKTPFYVEGLLQGFLGGVLGIAILLTGYLTLSSGISQNLGAYVYLDIHFLSWPAVAIILSSSTFLGWFGCFISLKQILRPCPVK</sequence>
<keyword evidence="11 12" id="KW-0131">Cell cycle</keyword>
<protein>
    <recommendedName>
        <fullName evidence="4 12">Cell division protein FtsX</fullName>
    </recommendedName>
</protein>
<evidence type="ECO:0000259" key="14">
    <source>
        <dbReference type="Pfam" id="PF02687"/>
    </source>
</evidence>
<evidence type="ECO:0000256" key="9">
    <source>
        <dbReference type="ARBA" id="ARBA00022989"/>
    </source>
</evidence>
<dbReference type="PANTHER" id="PTHR47755:SF1">
    <property type="entry name" value="CELL DIVISION PROTEIN FTSX"/>
    <property type="match status" value="1"/>
</dbReference>
<feature type="transmembrane region" description="Helical" evidence="13">
    <location>
        <begin position="171"/>
        <end position="196"/>
    </location>
</feature>
<evidence type="ECO:0000256" key="12">
    <source>
        <dbReference type="PIRNR" id="PIRNR003097"/>
    </source>
</evidence>
<feature type="domain" description="ABC3 transporter permease C-terminal" evidence="14">
    <location>
        <begin position="172"/>
        <end position="291"/>
    </location>
</feature>
<evidence type="ECO:0000256" key="6">
    <source>
        <dbReference type="ARBA" id="ARBA00022519"/>
    </source>
</evidence>
<dbReference type="GO" id="GO:0005886">
    <property type="term" value="C:plasma membrane"/>
    <property type="evidence" value="ECO:0007669"/>
    <property type="project" value="UniProtKB-SubCell"/>
</dbReference>
<keyword evidence="9 13" id="KW-1133">Transmembrane helix</keyword>
<dbReference type="InterPro" id="IPR047590">
    <property type="entry name" value="FtsX_proteobact-type"/>
</dbReference>
<evidence type="ECO:0000256" key="3">
    <source>
        <dbReference type="ARBA" id="ARBA00011160"/>
    </source>
</evidence>
<accession>A0A850SZ04</accession>
<dbReference type="AlphaFoldDB" id="A0A850SZ04"/>
<evidence type="ECO:0000256" key="11">
    <source>
        <dbReference type="ARBA" id="ARBA00023306"/>
    </source>
</evidence>
<reference evidence="16 17" key="1">
    <citation type="submission" date="2020-06" db="EMBL/GenBank/DDBJ databases">
        <title>High-quality draft genome of sulfate reducer Desulfobacter latus type strain AcrS2 isolated from marine sediment.</title>
        <authorList>
            <person name="Hoppe M."/>
            <person name="Larsen C.K."/>
            <person name="Marshall I.P.G."/>
            <person name="Schramm A."/>
            <person name="Marietou A.G."/>
        </authorList>
    </citation>
    <scope>NUCLEOTIDE SEQUENCE [LARGE SCALE GENOMIC DNA]</scope>
    <source>
        <strain evidence="16 17">AcRS2</strain>
    </source>
</reference>
<comment type="caution">
    <text evidence="16">The sequence shown here is derived from an EMBL/GenBank/DDBJ whole genome shotgun (WGS) entry which is preliminary data.</text>
</comment>
<evidence type="ECO:0000313" key="16">
    <source>
        <dbReference type="EMBL" id="NWH06534.1"/>
    </source>
</evidence>
<feature type="transmembrane region" description="Helical" evidence="13">
    <location>
        <begin position="217"/>
        <end position="241"/>
    </location>
</feature>
<keyword evidence="7 12" id="KW-0132">Cell division</keyword>
<comment type="similarity">
    <text evidence="2 12">Belongs to the ABC-4 integral membrane protein family. FtsX subfamily.</text>
</comment>
<dbReference type="Gene3D" id="3.30.70.3040">
    <property type="match status" value="1"/>
</dbReference>
<keyword evidence="5 12" id="KW-1003">Cell membrane</keyword>
<dbReference type="PIRSF" id="PIRSF003097">
    <property type="entry name" value="FtsX"/>
    <property type="match status" value="1"/>
</dbReference>
<evidence type="ECO:0000256" key="8">
    <source>
        <dbReference type="ARBA" id="ARBA00022692"/>
    </source>
</evidence>
<evidence type="ECO:0000256" key="4">
    <source>
        <dbReference type="ARBA" id="ARBA00021907"/>
    </source>
</evidence>
<dbReference type="GO" id="GO:0032153">
    <property type="term" value="C:cell division site"/>
    <property type="evidence" value="ECO:0007669"/>
    <property type="project" value="TreeGrafter"/>
</dbReference>
<proteinExistence type="inferred from homology"/>
<evidence type="ECO:0000256" key="5">
    <source>
        <dbReference type="ARBA" id="ARBA00022475"/>
    </source>
</evidence>
<dbReference type="Pfam" id="PF18075">
    <property type="entry name" value="FtsX_ECD"/>
    <property type="match status" value="1"/>
</dbReference>
<dbReference type="Pfam" id="PF02687">
    <property type="entry name" value="FtsX"/>
    <property type="match status" value="1"/>
</dbReference>
<dbReference type="EMBL" id="JACADJ010000083">
    <property type="protein sequence ID" value="NWH06534.1"/>
    <property type="molecule type" value="Genomic_DNA"/>
</dbReference>
<keyword evidence="10 12" id="KW-0472">Membrane</keyword>
<comment type="subunit">
    <text evidence="3">Forms a membrane-associated complex with FtsE.</text>
</comment>